<organism evidence="4 5">
    <name type="scientific">Armadillidium nasatum</name>
    <dbReference type="NCBI Taxonomy" id="96803"/>
    <lineage>
        <taxon>Eukaryota</taxon>
        <taxon>Metazoa</taxon>
        <taxon>Ecdysozoa</taxon>
        <taxon>Arthropoda</taxon>
        <taxon>Crustacea</taxon>
        <taxon>Multicrustacea</taxon>
        <taxon>Malacostraca</taxon>
        <taxon>Eumalacostraca</taxon>
        <taxon>Peracarida</taxon>
        <taxon>Isopoda</taxon>
        <taxon>Oniscidea</taxon>
        <taxon>Crinocheta</taxon>
        <taxon>Armadillidiidae</taxon>
        <taxon>Armadillidium</taxon>
    </lineage>
</organism>
<protein>
    <submittedName>
        <fullName evidence="4">Pyrimidodiazepine synthase</fullName>
    </submittedName>
</protein>
<reference evidence="4 5" key="1">
    <citation type="journal article" date="2019" name="PLoS Biol.">
        <title>Sex chromosomes control vertical transmission of feminizing Wolbachia symbionts in an isopod.</title>
        <authorList>
            <person name="Becking T."/>
            <person name="Chebbi M.A."/>
            <person name="Giraud I."/>
            <person name="Moumen B."/>
            <person name="Laverre T."/>
            <person name="Caubet Y."/>
            <person name="Peccoud J."/>
            <person name="Gilbert C."/>
            <person name="Cordaux R."/>
        </authorList>
    </citation>
    <scope>NUCLEOTIDE SEQUENCE [LARGE SCALE GENOMIC DNA]</scope>
    <source>
        <strain evidence="4">ANa2</strain>
        <tissue evidence="4">Whole body excluding digestive tract and cuticle</tissue>
    </source>
</reference>
<evidence type="ECO:0000313" key="5">
    <source>
        <dbReference type="Proteomes" id="UP000326759"/>
    </source>
</evidence>
<dbReference type="GO" id="GO:0004364">
    <property type="term" value="F:glutathione transferase activity"/>
    <property type="evidence" value="ECO:0007669"/>
    <property type="project" value="InterPro"/>
</dbReference>
<dbReference type="Pfam" id="PF13410">
    <property type="entry name" value="GST_C_2"/>
    <property type="match status" value="1"/>
</dbReference>
<name>A0A5N5T4W1_9CRUS</name>
<proteinExistence type="inferred from homology"/>
<evidence type="ECO:0000256" key="1">
    <source>
        <dbReference type="ARBA" id="ARBA00011067"/>
    </source>
</evidence>
<dbReference type="OrthoDB" id="4951845at2759"/>
<sequence length="131" mass="15445">MVICDYLDETYPEPPLYPSDPWEKGWDKCLIEVFEVKVIQVIIKMFFDSPDSKTVKEITETLNNGLDIFEKELAKRGTKYFFGERPGMLDYAIFPWLERIPLLKKFYPDFFVLPKERFLKMGKIDYAVGAV</sequence>
<dbReference type="EMBL" id="SEYY01011277">
    <property type="protein sequence ID" value="KAB7501227.1"/>
    <property type="molecule type" value="Genomic_DNA"/>
</dbReference>
<keyword evidence="5" id="KW-1185">Reference proteome</keyword>
<dbReference type="SUPFAM" id="SSF47616">
    <property type="entry name" value="GST C-terminal domain-like"/>
    <property type="match status" value="1"/>
</dbReference>
<evidence type="ECO:0000259" key="3">
    <source>
        <dbReference type="PROSITE" id="PS50405"/>
    </source>
</evidence>
<dbReference type="Gene3D" id="1.20.1050.10">
    <property type="match status" value="1"/>
</dbReference>
<dbReference type="AlphaFoldDB" id="A0A5N5T4W1"/>
<dbReference type="InterPro" id="IPR005442">
    <property type="entry name" value="GST_omega"/>
</dbReference>
<dbReference type="PRINTS" id="PR01625">
    <property type="entry name" value="GSTRNSFRASEO"/>
</dbReference>
<dbReference type="PROSITE" id="PS50405">
    <property type="entry name" value="GST_CTER"/>
    <property type="match status" value="1"/>
</dbReference>
<comment type="similarity">
    <text evidence="1">Belongs to the GST superfamily. Omega family.</text>
</comment>
<feature type="domain" description="GST C-terminal" evidence="3">
    <location>
        <begin position="20"/>
        <end position="131"/>
    </location>
</feature>
<evidence type="ECO:0000313" key="4">
    <source>
        <dbReference type="EMBL" id="KAB7501227.1"/>
    </source>
</evidence>
<accession>A0A5N5T4W1</accession>
<dbReference type="FunFam" id="1.20.1050.10:FF:000009">
    <property type="entry name" value="Glutathione S-transferase omega-1"/>
    <property type="match status" value="1"/>
</dbReference>
<gene>
    <name evidence="4" type="primary">se_1</name>
    <name evidence="4" type="ORF">Anas_01835</name>
</gene>
<dbReference type="InterPro" id="IPR010987">
    <property type="entry name" value="Glutathione-S-Trfase_C-like"/>
</dbReference>
<dbReference type="InterPro" id="IPR050983">
    <property type="entry name" value="GST_Omega/HSP26"/>
</dbReference>
<dbReference type="GO" id="GO:0045174">
    <property type="term" value="F:glutathione dehydrogenase (ascorbate) activity"/>
    <property type="evidence" value="ECO:0007669"/>
    <property type="project" value="TreeGrafter"/>
</dbReference>
<dbReference type="GO" id="GO:0006749">
    <property type="term" value="P:glutathione metabolic process"/>
    <property type="evidence" value="ECO:0007669"/>
    <property type="project" value="TreeGrafter"/>
</dbReference>
<dbReference type="PANTHER" id="PTHR43968">
    <property type="match status" value="1"/>
</dbReference>
<dbReference type="InterPro" id="IPR036282">
    <property type="entry name" value="Glutathione-S-Trfase_C_sf"/>
</dbReference>
<dbReference type="Proteomes" id="UP000326759">
    <property type="component" value="Unassembled WGS sequence"/>
</dbReference>
<keyword evidence="2" id="KW-0560">Oxidoreductase</keyword>
<dbReference type="GO" id="GO:0005737">
    <property type="term" value="C:cytoplasm"/>
    <property type="evidence" value="ECO:0007669"/>
    <property type="project" value="InterPro"/>
</dbReference>
<comment type="caution">
    <text evidence="4">The sequence shown here is derived from an EMBL/GenBank/DDBJ whole genome shotgun (WGS) entry which is preliminary data.</text>
</comment>
<evidence type="ECO:0000256" key="2">
    <source>
        <dbReference type="ARBA" id="ARBA00023002"/>
    </source>
</evidence>
<dbReference type="PANTHER" id="PTHR43968:SF6">
    <property type="entry name" value="GLUTATHIONE S-TRANSFERASE OMEGA"/>
    <property type="match status" value="1"/>
</dbReference>